<name>A0A518G2F2_9BACT</name>
<feature type="transmembrane region" description="Helical" evidence="1">
    <location>
        <begin position="119"/>
        <end position="144"/>
    </location>
</feature>
<keyword evidence="1" id="KW-1133">Transmembrane helix</keyword>
<keyword evidence="3" id="KW-1185">Reference proteome</keyword>
<protein>
    <recommendedName>
        <fullName evidence="4">Yip1 domain protein</fullName>
    </recommendedName>
</protein>
<evidence type="ECO:0008006" key="4">
    <source>
        <dbReference type="Google" id="ProtNLM"/>
    </source>
</evidence>
<reference evidence="2 3" key="1">
    <citation type="submission" date="2019-02" db="EMBL/GenBank/DDBJ databases">
        <title>Deep-cultivation of Planctomycetes and their phenomic and genomic characterization uncovers novel biology.</title>
        <authorList>
            <person name="Wiegand S."/>
            <person name="Jogler M."/>
            <person name="Boedeker C."/>
            <person name="Pinto D."/>
            <person name="Vollmers J."/>
            <person name="Rivas-Marin E."/>
            <person name="Kohn T."/>
            <person name="Peeters S.H."/>
            <person name="Heuer A."/>
            <person name="Rast P."/>
            <person name="Oberbeckmann S."/>
            <person name="Bunk B."/>
            <person name="Jeske O."/>
            <person name="Meyerdierks A."/>
            <person name="Storesund J.E."/>
            <person name="Kallscheuer N."/>
            <person name="Luecker S."/>
            <person name="Lage O.M."/>
            <person name="Pohl T."/>
            <person name="Merkel B.J."/>
            <person name="Hornburger P."/>
            <person name="Mueller R.-W."/>
            <person name="Bruemmer F."/>
            <person name="Labrenz M."/>
            <person name="Spormann A.M."/>
            <person name="Op den Camp H."/>
            <person name="Overmann J."/>
            <person name="Amann R."/>
            <person name="Jetten M.S.M."/>
            <person name="Mascher T."/>
            <person name="Medema M.H."/>
            <person name="Devos D.P."/>
            <person name="Kaster A.-K."/>
            <person name="Ovreas L."/>
            <person name="Rohde M."/>
            <person name="Galperin M.Y."/>
            <person name="Jogler C."/>
        </authorList>
    </citation>
    <scope>NUCLEOTIDE SEQUENCE [LARGE SCALE GENOMIC DNA]</scope>
    <source>
        <strain evidence="2 3">Q31a</strain>
    </source>
</reference>
<feature type="transmembrane region" description="Helical" evidence="1">
    <location>
        <begin position="172"/>
        <end position="196"/>
    </location>
</feature>
<keyword evidence="1" id="KW-0812">Transmembrane</keyword>
<dbReference type="OrthoDB" id="291010at2"/>
<feature type="transmembrane region" description="Helical" evidence="1">
    <location>
        <begin position="85"/>
        <end position="107"/>
    </location>
</feature>
<dbReference type="KEGG" id="ahel:Q31a_10260"/>
<dbReference type="EMBL" id="CP036298">
    <property type="protein sequence ID" value="QDV22740.1"/>
    <property type="molecule type" value="Genomic_DNA"/>
</dbReference>
<feature type="transmembrane region" description="Helical" evidence="1">
    <location>
        <begin position="50"/>
        <end position="73"/>
    </location>
</feature>
<gene>
    <name evidence="2" type="ORF">Q31a_10260</name>
</gene>
<accession>A0A518G2F2</accession>
<dbReference type="Proteomes" id="UP000318017">
    <property type="component" value="Chromosome"/>
</dbReference>
<keyword evidence="1" id="KW-0472">Membrane</keyword>
<sequence>MNQQPPPENPYAPTNTSTWEAGFDPLAGDDEAIRRKYLSHEASVKSIGSLYILGSIFTVLGGGAVGIGLVAGLASGDLGAFEGLLLAFASALYFTVSAVHLFAAWGLRKLAPWGRIMGIVLSSIGLLAIPVGTLISAYFLFLLLSRKGRYVFTEEYRSIVAATPHLKYRTSIVVWVFLGLLLLALVLLVVGALAGVSV</sequence>
<evidence type="ECO:0000313" key="3">
    <source>
        <dbReference type="Proteomes" id="UP000318017"/>
    </source>
</evidence>
<organism evidence="2 3">
    <name type="scientific">Aureliella helgolandensis</name>
    <dbReference type="NCBI Taxonomy" id="2527968"/>
    <lineage>
        <taxon>Bacteria</taxon>
        <taxon>Pseudomonadati</taxon>
        <taxon>Planctomycetota</taxon>
        <taxon>Planctomycetia</taxon>
        <taxon>Pirellulales</taxon>
        <taxon>Pirellulaceae</taxon>
        <taxon>Aureliella</taxon>
    </lineage>
</organism>
<proteinExistence type="predicted"/>
<evidence type="ECO:0000313" key="2">
    <source>
        <dbReference type="EMBL" id="QDV22740.1"/>
    </source>
</evidence>
<dbReference type="AlphaFoldDB" id="A0A518G2F2"/>
<evidence type="ECO:0000256" key="1">
    <source>
        <dbReference type="SAM" id="Phobius"/>
    </source>
</evidence>
<dbReference type="RefSeq" id="WP_145074751.1">
    <property type="nucleotide sequence ID" value="NZ_CP036298.1"/>
</dbReference>